<evidence type="ECO:0000313" key="1">
    <source>
        <dbReference type="EMBL" id="MXU90543.1"/>
    </source>
</evidence>
<dbReference type="EMBL" id="GIFC01008460">
    <property type="protein sequence ID" value="MXU90543.1"/>
    <property type="molecule type" value="Transcribed_RNA"/>
</dbReference>
<accession>A0A6B0ULL1</accession>
<proteinExistence type="predicted"/>
<protein>
    <submittedName>
        <fullName evidence="1">Putative secreted protein</fullName>
    </submittedName>
</protein>
<name>A0A6B0ULL1_IXORI</name>
<organism evidence="1">
    <name type="scientific">Ixodes ricinus</name>
    <name type="common">Common tick</name>
    <name type="synonym">Acarus ricinus</name>
    <dbReference type="NCBI Taxonomy" id="34613"/>
    <lineage>
        <taxon>Eukaryota</taxon>
        <taxon>Metazoa</taxon>
        <taxon>Ecdysozoa</taxon>
        <taxon>Arthropoda</taxon>
        <taxon>Chelicerata</taxon>
        <taxon>Arachnida</taxon>
        <taxon>Acari</taxon>
        <taxon>Parasitiformes</taxon>
        <taxon>Ixodida</taxon>
        <taxon>Ixodoidea</taxon>
        <taxon>Ixodidae</taxon>
        <taxon>Ixodinae</taxon>
        <taxon>Ixodes</taxon>
    </lineage>
</organism>
<dbReference type="AlphaFoldDB" id="A0A6B0ULL1"/>
<reference evidence="1" key="1">
    <citation type="submission" date="2019-12" db="EMBL/GenBank/DDBJ databases">
        <title>An insight into the sialome of adult female Ixodes ricinus ticks feeding for 6 days.</title>
        <authorList>
            <person name="Perner J."/>
            <person name="Ribeiro J.M.C."/>
        </authorList>
    </citation>
    <scope>NUCLEOTIDE SEQUENCE</scope>
    <source>
        <strain evidence="1">Semi-engorged</strain>
        <tissue evidence="1">Salivary glands</tissue>
    </source>
</reference>
<sequence>MVMVRALAVVVRPVPGAVAKTTLLMLAEQTTGVPTVMVTTLHTQGLVPTSRKEILALKVKENISYQDAKRRLSAFQRGSFVEAVSSKGPAPSKASVATQVSFLDMGNRCTPLRPG</sequence>